<dbReference type="AlphaFoldDB" id="A0A2J5HPD4"/>
<protein>
    <submittedName>
        <fullName evidence="2">Uncharacterized protein</fullName>
    </submittedName>
</protein>
<evidence type="ECO:0000313" key="2">
    <source>
        <dbReference type="EMBL" id="PLN79068.1"/>
    </source>
</evidence>
<feature type="compositionally biased region" description="Polar residues" evidence="1">
    <location>
        <begin position="162"/>
        <end position="175"/>
    </location>
</feature>
<feature type="compositionally biased region" description="Polar residues" evidence="1">
    <location>
        <begin position="55"/>
        <end position="67"/>
    </location>
</feature>
<feature type="compositionally biased region" description="Polar residues" evidence="1">
    <location>
        <begin position="20"/>
        <end position="29"/>
    </location>
</feature>
<accession>A0A2J5HPD4</accession>
<feature type="region of interest" description="Disordered" evidence="1">
    <location>
        <begin position="161"/>
        <end position="247"/>
    </location>
</feature>
<keyword evidence="3" id="KW-1185">Reference proteome</keyword>
<feature type="compositionally biased region" description="Polar residues" evidence="1">
    <location>
        <begin position="193"/>
        <end position="209"/>
    </location>
</feature>
<feature type="region of interest" description="Disordered" evidence="1">
    <location>
        <begin position="1"/>
        <end position="94"/>
    </location>
</feature>
<dbReference type="OrthoDB" id="4497052at2759"/>
<organism evidence="2 3">
    <name type="scientific">Aspergillus taichungensis</name>
    <dbReference type="NCBI Taxonomy" id="482145"/>
    <lineage>
        <taxon>Eukaryota</taxon>
        <taxon>Fungi</taxon>
        <taxon>Dikarya</taxon>
        <taxon>Ascomycota</taxon>
        <taxon>Pezizomycotina</taxon>
        <taxon>Eurotiomycetes</taxon>
        <taxon>Eurotiomycetidae</taxon>
        <taxon>Eurotiales</taxon>
        <taxon>Aspergillaceae</taxon>
        <taxon>Aspergillus</taxon>
        <taxon>Aspergillus subgen. Circumdati</taxon>
    </lineage>
</organism>
<reference evidence="3" key="1">
    <citation type="submission" date="2017-12" db="EMBL/GenBank/DDBJ databases">
        <authorList>
            <consortium name="DOE Joint Genome Institute"/>
            <person name="Mondo S.J."/>
            <person name="Kjaerbolling I."/>
            <person name="Vesth T.C."/>
            <person name="Frisvad J.C."/>
            <person name="Nybo J.L."/>
            <person name="Theobald S."/>
            <person name="Kuo A."/>
            <person name="Bowyer P."/>
            <person name="Matsuda Y."/>
            <person name="Lyhne E.K."/>
            <person name="Kogle M.E."/>
            <person name="Clum A."/>
            <person name="Lipzen A."/>
            <person name="Salamov A."/>
            <person name="Ngan C.Y."/>
            <person name="Daum C."/>
            <person name="Chiniquy J."/>
            <person name="Barry K."/>
            <person name="LaButti K."/>
            <person name="Haridas S."/>
            <person name="Simmons B.A."/>
            <person name="Magnuson J.K."/>
            <person name="Mortensen U.H."/>
            <person name="Larsen T.O."/>
            <person name="Grigoriev I.V."/>
            <person name="Baker S.E."/>
            <person name="Andersen M.R."/>
            <person name="Nordberg H.P."/>
            <person name="Cantor M.N."/>
            <person name="Hua S.X."/>
        </authorList>
    </citation>
    <scope>NUCLEOTIDE SEQUENCE [LARGE SCALE GENOMIC DNA]</scope>
    <source>
        <strain evidence="3">IBT 19404</strain>
    </source>
</reference>
<gene>
    <name evidence="2" type="ORF">BDW42DRAFT_186986</name>
</gene>
<feature type="compositionally biased region" description="Basic and acidic residues" evidence="1">
    <location>
        <begin position="1"/>
        <end position="16"/>
    </location>
</feature>
<name>A0A2J5HPD4_9EURO</name>
<dbReference type="EMBL" id="KZ559566">
    <property type="protein sequence ID" value="PLN79068.1"/>
    <property type="molecule type" value="Genomic_DNA"/>
</dbReference>
<evidence type="ECO:0000313" key="3">
    <source>
        <dbReference type="Proteomes" id="UP000235023"/>
    </source>
</evidence>
<dbReference type="Proteomes" id="UP000235023">
    <property type="component" value="Unassembled WGS sequence"/>
</dbReference>
<proteinExistence type="predicted"/>
<sequence length="550" mass="62066">MEKPSPSREHEEKNEPCRYNNPSHKTTNGRTHDDPAEATSILSLHSRETEGGTVQGSNSAPTPSSRNPAFHENASVERVRATEISPHPLKVGPVSFSQPQYALESSTEPFPDYDEACEIDPLVSDRAYEEAYNYALSQELVYGRQREAEYLHTRQEAVRANTPEQVSGPVDSSPTPAAAIGGSPVAPSGIPVTRSSSLGSTTVPESTPESGLVVPPAGSQNRVDPVFGGDISSEPGYSAAEGDTSTEPEYLSNTDIMSYIPMPGADDECQSLLEEMRRLLQSPEMLYRHSKLYSEMSTHVLTVAHICLRRFMMDPCADYDAFLRPAEIHSLRPSLARLADLAEHLSVMLWQELKNVNDLVREVEYESREDNVAPMRRFVNVAETIVENLYLVEPIELRVFEVFHRFFFVWLYNDFCTFRMLQAQVRTVPDPDHITVTDTMMNICDFLNGTWDYYQILAASYDRIRRDVLVPMASRVPNGFEVWNCIFDQSQQMRGGRCALDELELFRRRQKLQAWNAHLAGLHHPNVHSHVSWRIHRGCGSYETLVVRDT</sequence>
<evidence type="ECO:0000256" key="1">
    <source>
        <dbReference type="SAM" id="MobiDB-lite"/>
    </source>
</evidence>